<sequence>MADQDAQPPVGIAPSALSVLRWDEPPEGPVLVLLDQTRLPAEEAELVCADVPALVEAIRTLAVRGAPLLGIAGAYGVALAAVRGQDVGAAAGLLERARPTAVNLGYGVRRAAGVYRAAVEKGAGPAQAAAEVLAEARALHREDAVASGRMARYGLALLDELLPDGGHQLLTHCNTGALVSGGEGTAFAVALGAHRAGRLRRLWVDETRPLLQGARLTAYEAARSGMPYSLLTDNAAGSLFAAGEVDAVLIGADRIAADGSVANKVGSYPLAVLAKYHHVPFIVVAPTTTVDLDTADGASITVEQRSGREVTEVTLSQVGVAGRETGGVVVAPLGSPAYNPAFDITPPELVTAIVTEEGVISPVTGVGLAELCARSSQITIS</sequence>
<feature type="active site" description="Proton donor" evidence="2">
    <location>
        <position position="253"/>
    </location>
</feature>
<dbReference type="Gene3D" id="3.40.50.10470">
    <property type="entry name" value="Translation initiation factor eif-2b, domain 2"/>
    <property type="match status" value="1"/>
</dbReference>
<evidence type="ECO:0000256" key="1">
    <source>
        <dbReference type="ARBA" id="ARBA00023235"/>
    </source>
</evidence>
<dbReference type="InterPro" id="IPR005251">
    <property type="entry name" value="IF-M1Pi"/>
</dbReference>
<protein>
    <recommendedName>
        <fullName evidence="2">Methylthioribose-1-phosphate isomerase</fullName>
        <shortName evidence="2">M1Pi</shortName>
        <shortName evidence="2">MTR-1-P isomerase</shortName>
        <ecNumber evidence="2">5.3.1.23</ecNumber>
    </recommendedName>
    <alternativeName>
        <fullName evidence="2">S-methyl-5-thioribose-1-phosphate isomerase</fullName>
    </alternativeName>
</protein>
<organism evidence="3 4">
    <name type="scientific">Streptomyces laculatispora</name>
    <dbReference type="NCBI Taxonomy" id="887464"/>
    <lineage>
        <taxon>Bacteria</taxon>
        <taxon>Bacillati</taxon>
        <taxon>Actinomycetota</taxon>
        <taxon>Actinomycetes</taxon>
        <taxon>Kitasatosporales</taxon>
        <taxon>Streptomycetaceae</taxon>
        <taxon>Streptomyces</taxon>
    </lineage>
</organism>
<evidence type="ECO:0000256" key="2">
    <source>
        <dbReference type="HAMAP-Rule" id="MF_01678"/>
    </source>
</evidence>
<dbReference type="HAMAP" id="MF_01678">
    <property type="entry name" value="Salvage_MtnA"/>
    <property type="match status" value="1"/>
</dbReference>
<gene>
    <name evidence="2 3" type="primary">mtnA</name>
    <name evidence="3" type="ORF">P8A22_24190</name>
</gene>
<dbReference type="InterPro" id="IPR027363">
    <property type="entry name" value="M1Pi_N"/>
</dbReference>
<evidence type="ECO:0000313" key="3">
    <source>
        <dbReference type="EMBL" id="WLQ42760.1"/>
    </source>
</evidence>
<dbReference type="GO" id="GO:0046523">
    <property type="term" value="F:S-methyl-5-thioribose-1-phosphate isomerase activity"/>
    <property type="evidence" value="ECO:0007669"/>
    <property type="project" value="UniProtKB-EC"/>
</dbReference>
<feature type="binding site" evidence="2">
    <location>
        <position position="98"/>
    </location>
    <ligand>
        <name>substrate</name>
    </ligand>
</feature>
<name>A0ABY9I7K7_9ACTN</name>
<feature type="site" description="Transition state stabilizer" evidence="2">
    <location>
        <position position="173"/>
    </location>
</feature>
<feature type="binding site" evidence="2">
    <location>
        <begin position="64"/>
        <end position="66"/>
    </location>
    <ligand>
        <name>substrate</name>
    </ligand>
</feature>
<dbReference type="RefSeq" id="WP_306090419.1">
    <property type="nucleotide sequence ID" value="NZ_CP120992.1"/>
</dbReference>
<keyword evidence="4" id="KW-1185">Reference proteome</keyword>
<dbReference type="SUPFAM" id="SSF100950">
    <property type="entry name" value="NagB/RpiA/CoA transferase-like"/>
    <property type="match status" value="1"/>
</dbReference>
<dbReference type="EMBL" id="CP120992">
    <property type="protein sequence ID" value="WLQ42760.1"/>
    <property type="molecule type" value="Genomic_DNA"/>
</dbReference>
<dbReference type="InterPro" id="IPR037171">
    <property type="entry name" value="NagB/RpiA_transferase-like"/>
</dbReference>
<reference evidence="3 4" key="1">
    <citation type="submission" date="2023-03" db="EMBL/GenBank/DDBJ databases">
        <title>Isolation and description of six Streptomyces strains from soil environments, able to metabolize different microbial glucans.</title>
        <authorList>
            <person name="Widen T."/>
            <person name="Larsbrink J."/>
        </authorList>
    </citation>
    <scope>NUCLEOTIDE SEQUENCE [LARGE SCALE GENOMIC DNA]</scope>
    <source>
        <strain evidence="3 4">Mut2</strain>
    </source>
</reference>
<dbReference type="InterPro" id="IPR042529">
    <property type="entry name" value="IF_2B-like_C"/>
</dbReference>
<keyword evidence="2" id="KW-0028">Amino-acid biosynthesis</keyword>
<feature type="binding site" evidence="2">
    <location>
        <position position="212"/>
    </location>
    <ligand>
        <name>substrate</name>
    </ligand>
</feature>
<dbReference type="PANTHER" id="PTHR43475:SF1">
    <property type="entry name" value="METHYLTHIORIBOSE-1-PHOSPHATE ISOMERASE"/>
    <property type="match status" value="1"/>
</dbReference>
<comment type="similarity">
    <text evidence="2">Belongs to the EIF-2B alpha/beta/delta subunits family. MtnA subfamily.</text>
</comment>
<dbReference type="NCBIfam" id="TIGR00524">
    <property type="entry name" value="eIF-2B_rel"/>
    <property type="match status" value="1"/>
</dbReference>
<dbReference type="NCBIfam" id="TIGR00512">
    <property type="entry name" value="salvage_mtnA"/>
    <property type="match status" value="1"/>
</dbReference>
<dbReference type="InterPro" id="IPR000649">
    <property type="entry name" value="IF-2B-related"/>
</dbReference>
<keyword evidence="1 2" id="KW-0413">Isomerase</keyword>
<feature type="binding site" evidence="2">
    <location>
        <begin position="263"/>
        <end position="264"/>
    </location>
    <ligand>
        <name>substrate</name>
    </ligand>
</feature>
<dbReference type="Proteomes" id="UP001229952">
    <property type="component" value="Chromosome"/>
</dbReference>
<comment type="catalytic activity">
    <reaction evidence="2">
        <text>5-(methylsulfanyl)-alpha-D-ribose 1-phosphate = 5-(methylsulfanyl)-D-ribulose 1-phosphate</text>
        <dbReference type="Rhea" id="RHEA:19989"/>
        <dbReference type="ChEBI" id="CHEBI:58533"/>
        <dbReference type="ChEBI" id="CHEBI:58548"/>
        <dbReference type="EC" id="5.3.1.23"/>
    </reaction>
</comment>
<dbReference type="NCBIfam" id="NF004326">
    <property type="entry name" value="PRK05720.1"/>
    <property type="match status" value="1"/>
</dbReference>
<proteinExistence type="inferred from homology"/>
<dbReference type="Pfam" id="PF01008">
    <property type="entry name" value="IF-2B"/>
    <property type="match status" value="1"/>
</dbReference>
<comment type="pathway">
    <text evidence="2">Amino-acid biosynthesis; L-methionine biosynthesis via salvage pathway; L-methionine from S-methyl-5-thio-alpha-D-ribose 1-phosphate: step 1/6.</text>
</comment>
<dbReference type="PANTHER" id="PTHR43475">
    <property type="entry name" value="METHYLTHIORIBOSE-1-PHOSPHATE ISOMERASE"/>
    <property type="match status" value="1"/>
</dbReference>
<evidence type="ECO:0000313" key="4">
    <source>
        <dbReference type="Proteomes" id="UP001229952"/>
    </source>
</evidence>
<keyword evidence="2" id="KW-0486">Methionine biosynthesis</keyword>
<dbReference type="Gene3D" id="1.20.120.420">
    <property type="entry name" value="translation initiation factor eif-2b, domain 1"/>
    <property type="match status" value="1"/>
</dbReference>
<accession>A0ABY9I7K7</accession>
<dbReference type="EC" id="5.3.1.23" evidence="2"/>
<comment type="function">
    <text evidence="2">Catalyzes the interconversion of methylthioribose-1-phosphate (MTR-1-P) into methylthioribulose-1-phosphate (MTRu-1-P).</text>
</comment>
<dbReference type="InterPro" id="IPR011559">
    <property type="entry name" value="Initiation_fac_2B_a/b/d"/>
</dbReference>